<sequence>MGSTIQRCLTSQVLRQTQRQQQRRYGRSYSNASASAVDHWIQSMVTRPKKVSHDTIDVERASQLKRILPTRQKGDYVQDAHIGEILPPSHHLVFFRPKPMLRDLGSDGSSTEYNAPNPYTRRMWAGGKMMWSNKTSLRIGDEMTQIVTVPKVELKKDMIFVHQQLSIYPGIISDANEAWAVKEIRTHVFRKQEDPLKTSAPIQEKNTNAITYDDEINASDTDQAPVSFQYTPNTPSLFLYSALTHNPHKVHYDHPWTINKERHPAPLVHGPLNATLLVELASGFDDRLLKSFSYRATGPMIVDKEIKMTGKWNDRGLLELDAAQGGKIGMKATAEYH</sequence>
<proteinExistence type="predicted"/>
<dbReference type="InterPro" id="IPR052741">
    <property type="entry name" value="Mitochondrial_HTD2"/>
</dbReference>
<protein>
    <recommendedName>
        <fullName evidence="3">Mesaconyl-C4 CoA hydratase</fullName>
    </recommendedName>
</protein>
<dbReference type="PANTHER" id="PTHR28152">
    <property type="entry name" value="HYDROXYACYL-THIOESTER DEHYDRATASE TYPE 2, MITOCHONDRIAL"/>
    <property type="match status" value="1"/>
</dbReference>
<dbReference type="Gene3D" id="3.10.129.10">
    <property type="entry name" value="Hotdog Thioesterase"/>
    <property type="match status" value="1"/>
</dbReference>
<reference evidence="1 2" key="1">
    <citation type="submission" date="2024-01" db="EMBL/GenBank/DDBJ databases">
        <title>Comparative genomics of Cryptococcus and Kwoniella reveals pathogenesis evolution and contrasting modes of karyotype evolution via chromosome fusion or intercentromeric recombination.</title>
        <authorList>
            <person name="Coelho M.A."/>
            <person name="David-Palma M."/>
            <person name="Shea T."/>
            <person name="Bowers K."/>
            <person name="McGinley-Smith S."/>
            <person name="Mohammad A.W."/>
            <person name="Gnirke A."/>
            <person name="Yurkov A.M."/>
            <person name="Nowrousian M."/>
            <person name="Sun S."/>
            <person name="Cuomo C.A."/>
            <person name="Heitman J."/>
        </authorList>
    </citation>
    <scope>NUCLEOTIDE SEQUENCE [LARGE SCALE GENOMIC DNA]</scope>
    <source>
        <strain evidence="1">CBS 11374</strain>
    </source>
</reference>
<dbReference type="GeneID" id="87955911"/>
<dbReference type="RefSeq" id="XP_062791557.1">
    <property type="nucleotide sequence ID" value="XM_062935506.1"/>
</dbReference>
<keyword evidence="2" id="KW-1185">Reference proteome</keyword>
<evidence type="ECO:0000313" key="1">
    <source>
        <dbReference type="EMBL" id="WRT66817.1"/>
    </source>
</evidence>
<evidence type="ECO:0008006" key="3">
    <source>
        <dbReference type="Google" id="ProtNLM"/>
    </source>
</evidence>
<gene>
    <name evidence="1" type="ORF">IL334_003780</name>
</gene>
<evidence type="ECO:0000313" key="2">
    <source>
        <dbReference type="Proteomes" id="UP001329825"/>
    </source>
</evidence>
<accession>A0ABZ1CYI8</accession>
<dbReference type="PANTHER" id="PTHR28152:SF1">
    <property type="entry name" value="HYDROXYACYL-THIOESTER DEHYDRATASE TYPE 2, MITOCHONDRIAL"/>
    <property type="match status" value="1"/>
</dbReference>
<dbReference type="EMBL" id="CP141885">
    <property type="protein sequence ID" value="WRT66817.1"/>
    <property type="molecule type" value="Genomic_DNA"/>
</dbReference>
<organism evidence="1 2">
    <name type="scientific">Kwoniella shivajii</name>
    <dbReference type="NCBI Taxonomy" id="564305"/>
    <lineage>
        <taxon>Eukaryota</taxon>
        <taxon>Fungi</taxon>
        <taxon>Dikarya</taxon>
        <taxon>Basidiomycota</taxon>
        <taxon>Agaricomycotina</taxon>
        <taxon>Tremellomycetes</taxon>
        <taxon>Tremellales</taxon>
        <taxon>Cryptococcaceae</taxon>
        <taxon>Kwoniella</taxon>
    </lineage>
</organism>
<dbReference type="Proteomes" id="UP001329825">
    <property type="component" value="Chromosome 5"/>
</dbReference>
<name>A0ABZ1CYI8_9TREE</name>
<dbReference type="InterPro" id="IPR029069">
    <property type="entry name" value="HotDog_dom_sf"/>
</dbReference>
<dbReference type="SUPFAM" id="SSF54637">
    <property type="entry name" value="Thioesterase/thiol ester dehydrase-isomerase"/>
    <property type="match status" value="1"/>
</dbReference>